<evidence type="ECO:0000256" key="11">
    <source>
        <dbReference type="ARBA" id="ARBA00023136"/>
    </source>
</evidence>
<evidence type="ECO:0000256" key="8">
    <source>
        <dbReference type="ARBA" id="ARBA00023047"/>
    </source>
</evidence>
<dbReference type="Pfam" id="PF22461">
    <property type="entry name" value="SLBB_2"/>
    <property type="match status" value="1"/>
</dbReference>
<keyword evidence="6" id="KW-0812">Transmembrane</keyword>
<name>A0A844G4Q7_9BACT</name>
<evidence type="ECO:0000256" key="7">
    <source>
        <dbReference type="ARBA" id="ARBA00022729"/>
    </source>
</evidence>
<dbReference type="GO" id="GO:0046930">
    <property type="term" value="C:pore complex"/>
    <property type="evidence" value="ECO:0007669"/>
    <property type="project" value="UniProtKB-KW"/>
</dbReference>
<evidence type="ECO:0008006" key="21">
    <source>
        <dbReference type="Google" id="ProtNLM"/>
    </source>
</evidence>
<dbReference type="PROSITE" id="PS51257">
    <property type="entry name" value="PROKAR_LIPOPROTEIN"/>
    <property type="match status" value="1"/>
</dbReference>
<protein>
    <recommendedName>
        <fullName evidence="21">Polysaccharide export outer membrane protein</fullName>
    </recommendedName>
</protein>
<comment type="caution">
    <text evidence="19">The sequence shown here is derived from an EMBL/GenBank/DDBJ whole genome shotgun (WGS) entry which is preliminary data.</text>
</comment>
<keyword evidence="11" id="KW-0472">Membrane</keyword>
<keyword evidence="12" id="KW-0564">Palmitate</keyword>
<comment type="subcellular location">
    <subcellularLocation>
        <location evidence="1">Cell outer membrane</location>
        <topology evidence="1">Multi-pass membrane protein</topology>
    </subcellularLocation>
</comment>
<dbReference type="RefSeq" id="WP_154418235.1">
    <property type="nucleotide sequence ID" value="NZ_CALXOB010000043.1"/>
</dbReference>
<keyword evidence="4" id="KW-1134">Transmembrane beta strand</keyword>
<dbReference type="Pfam" id="PF02563">
    <property type="entry name" value="Poly_export"/>
    <property type="match status" value="1"/>
</dbReference>
<keyword evidence="3" id="KW-0813">Transport</keyword>
<evidence type="ECO:0000256" key="5">
    <source>
        <dbReference type="ARBA" id="ARBA00022597"/>
    </source>
</evidence>
<dbReference type="GO" id="GO:0015288">
    <property type="term" value="F:porin activity"/>
    <property type="evidence" value="ECO:0007669"/>
    <property type="project" value="UniProtKB-KW"/>
</dbReference>
<evidence type="ECO:0000259" key="17">
    <source>
        <dbReference type="Pfam" id="PF10531"/>
    </source>
</evidence>
<keyword evidence="14" id="KW-0449">Lipoprotein</keyword>
<feature type="chain" id="PRO_5032662237" description="Polysaccharide export outer membrane protein" evidence="15">
    <location>
        <begin position="24"/>
        <end position="351"/>
    </location>
</feature>
<evidence type="ECO:0000256" key="10">
    <source>
        <dbReference type="ARBA" id="ARBA00023114"/>
    </source>
</evidence>
<feature type="signal peptide" evidence="15">
    <location>
        <begin position="1"/>
        <end position="23"/>
    </location>
</feature>
<evidence type="ECO:0000313" key="19">
    <source>
        <dbReference type="EMBL" id="MST97349.1"/>
    </source>
</evidence>
<dbReference type="PANTHER" id="PTHR33619">
    <property type="entry name" value="POLYSACCHARIDE EXPORT PROTEIN GFCE-RELATED"/>
    <property type="match status" value="1"/>
</dbReference>
<dbReference type="GO" id="GO:0009279">
    <property type="term" value="C:cell outer membrane"/>
    <property type="evidence" value="ECO:0007669"/>
    <property type="project" value="UniProtKB-SubCell"/>
</dbReference>
<proteinExistence type="inferred from homology"/>
<gene>
    <name evidence="19" type="ORF">FYJ85_09875</name>
</gene>
<keyword evidence="9" id="KW-0406">Ion transport</keyword>
<evidence type="ECO:0000256" key="14">
    <source>
        <dbReference type="ARBA" id="ARBA00023288"/>
    </source>
</evidence>
<keyword evidence="10" id="KW-0626">Porin</keyword>
<dbReference type="InterPro" id="IPR054765">
    <property type="entry name" value="SLBB_dom"/>
</dbReference>
<evidence type="ECO:0000259" key="18">
    <source>
        <dbReference type="Pfam" id="PF22461"/>
    </source>
</evidence>
<evidence type="ECO:0000256" key="2">
    <source>
        <dbReference type="ARBA" id="ARBA00009450"/>
    </source>
</evidence>
<feature type="domain" description="Soluble ligand binding" evidence="17">
    <location>
        <begin position="148"/>
        <end position="177"/>
    </location>
</feature>
<comment type="similarity">
    <text evidence="2">Belongs to the BexD/CtrA/VexA family.</text>
</comment>
<keyword evidence="8" id="KW-0625">Polysaccharide transport</keyword>
<dbReference type="InterPro" id="IPR019554">
    <property type="entry name" value="Soluble_ligand-bd"/>
</dbReference>
<evidence type="ECO:0000256" key="15">
    <source>
        <dbReference type="SAM" id="SignalP"/>
    </source>
</evidence>
<evidence type="ECO:0000259" key="16">
    <source>
        <dbReference type="Pfam" id="PF02563"/>
    </source>
</evidence>
<evidence type="ECO:0000256" key="13">
    <source>
        <dbReference type="ARBA" id="ARBA00023237"/>
    </source>
</evidence>
<evidence type="ECO:0000256" key="3">
    <source>
        <dbReference type="ARBA" id="ARBA00022448"/>
    </source>
</evidence>
<evidence type="ECO:0000256" key="9">
    <source>
        <dbReference type="ARBA" id="ARBA00023065"/>
    </source>
</evidence>
<evidence type="ECO:0000256" key="6">
    <source>
        <dbReference type="ARBA" id="ARBA00022692"/>
    </source>
</evidence>
<dbReference type="Gene3D" id="3.30.1950.10">
    <property type="entry name" value="wza like domain"/>
    <property type="match status" value="1"/>
</dbReference>
<keyword evidence="20" id="KW-1185">Reference proteome</keyword>
<accession>A0A844G4Q7</accession>
<feature type="domain" description="Polysaccharide export protein N-terminal" evidence="16">
    <location>
        <begin position="67"/>
        <end position="138"/>
    </location>
</feature>
<keyword evidence="13" id="KW-0998">Cell outer membrane</keyword>
<dbReference type="Proteomes" id="UP000435649">
    <property type="component" value="Unassembled WGS sequence"/>
</dbReference>
<keyword evidence="7 15" id="KW-0732">Signal</keyword>
<keyword evidence="5" id="KW-0762">Sugar transport</keyword>
<dbReference type="EMBL" id="VUNS01000009">
    <property type="protein sequence ID" value="MST97349.1"/>
    <property type="molecule type" value="Genomic_DNA"/>
</dbReference>
<organism evidence="19 20">
    <name type="scientific">Victivallis lenta</name>
    <dbReference type="NCBI Taxonomy" id="2606640"/>
    <lineage>
        <taxon>Bacteria</taxon>
        <taxon>Pseudomonadati</taxon>
        <taxon>Lentisphaerota</taxon>
        <taxon>Lentisphaeria</taxon>
        <taxon>Victivallales</taxon>
        <taxon>Victivallaceae</taxon>
        <taxon>Victivallis</taxon>
    </lineage>
</organism>
<evidence type="ECO:0000313" key="20">
    <source>
        <dbReference type="Proteomes" id="UP000435649"/>
    </source>
</evidence>
<sequence length="351" mass="39280">MLKYVCILSAALLLGLCSCTVYDRGTGNYLDYPELTETNASIVEIATLSEEERRVRFERLKKLAEEPYPQYELDAGDVLNIKVYNHPDLETQTPVTPDGHVGMMFVGQVKVGGCTLPEASKRIEQALETYIKNPVVGISPVSINSQSVTIAGGVEHPGMYSVSSGLRLSDLFAKAGGSSSRLFDGQVVDVADFKHSLFIRGDRIIDVDFAAAIEKGDYWNNIKLHRGDYIYIAVRSETMVTILGEVHNPHRRIWNRTLGLLELIADGGGLRETYWQYAVIMRGGIADPTYYRVDLDGVLQGKKPNVMLEPGDIVYIPRDNISEYNVFIRKLMPTGQLINLFLTPAFYWTRF</sequence>
<feature type="domain" description="SLBB" evidence="18">
    <location>
        <begin position="240"/>
        <end position="316"/>
    </location>
</feature>
<dbReference type="Pfam" id="PF10531">
    <property type="entry name" value="SLBB"/>
    <property type="match status" value="1"/>
</dbReference>
<reference evidence="19 20" key="1">
    <citation type="submission" date="2019-08" db="EMBL/GenBank/DDBJ databases">
        <title>In-depth cultivation of the pig gut microbiome towards novel bacterial diversity and tailored functional studies.</title>
        <authorList>
            <person name="Wylensek D."/>
            <person name="Hitch T.C.A."/>
            <person name="Clavel T."/>
        </authorList>
    </citation>
    <scope>NUCLEOTIDE SEQUENCE [LARGE SCALE GENOMIC DNA]</scope>
    <source>
        <strain evidence="19 20">BBE-744-WT-12</strain>
    </source>
</reference>
<dbReference type="PANTHER" id="PTHR33619:SF3">
    <property type="entry name" value="POLYSACCHARIDE EXPORT PROTEIN GFCE-RELATED"/>
    <property type="match status" value="1"/>
</dbReference>
<dbReference type="GO" id="GO:0015159">
    <property type="term" value="F:polysaccharide transmembrane transporter activity"/>
    <property type="evidence" value="ECO:0007669"/>
    <property type="project" value="InterPro"/>
</dbReference>
<evidence type="ECO:0000256" key="1">
    <source>
        <dbReference type="ARBA" id="ARBA00004571"/>
    </source>
</evidence>
<dbReference type="GO" id="GO:0006811">
    <property type="term" value="P:monoatomic ion transport"/>
    <property type="evidence" value="ECO:0007669"/>
    <property type="project" value="UniProtKB-KW"/>
</dbReference>
<dbReference type="InterPro" id="IPR003715">
    <property type="entry name" value="Poly_export_N"/>
</dbReference>
<dbReference type="AlphaFoldDB" id="A0A844G4Q7"/>
<evidence type="ECO:0000256" key="4">
    <source>
        <dbReference type="ARBA" id="ARBA00022452"/>
    </source>
</evidence>
<evidence type="ECO:0000256" key="12">
    <source>
        <dbReference type="ARBA" id="ARBA00023139"/>
    </source>
</evidence>
<dbReference type="Gene3D" id="3.10.560.10">
    <property type="entry name" value="Outer membrane lipoprotein wza domain like"/>
    <property type="match status" value="2"/>
</dbReference>
<dbReference type="InterPro" id="IPR049712">
    <property type="entry name" value="Poly_export"/>
</dbReference>